<dbReference type="InterPro" id="IPR000835">
    <property type="entry name" value="HTH_MarR-typ"/>
</dbReference>
<dbReference type="OrthoDB" id="9812268at2"/>
<dbReference type="PANTHER" id="PTHR33164:SF57">
    <property type="entry name" value="MARR-FAMILY TRANSCRIPTIONAL REGULATOR"/>
    <property type="match status" value="1"/>
</dbReference>
<evidence type="ECO:0000313" key="5">
    <source>
        <dbReference type="EMBL" id="TPG49303.1"/>
    </source>
</evidence>
<evidence type="ECO:0000256" key="1">
    <source>
        <dbReference type="ARBA" id="ARBA00023015"/>
    </source>
</evidence>
<name>A0A502FJL5_9PROT</name>
<protein>
    <submittedName>
        <fullName evidence="5">MarR family transcriptional regulator</fullName>
    </submittedName>
</protein>
<dbReference type="GO" id="GO:0006950">
    <property type="term" value="P:response to stress"/>
    <property type="evidence" value="ECO:0007669"/>
    <property type="project" value="TreeGrafter"/>
</dbReference>
<dbReference type="InterPro" id="IPR036388">
    <property type="entry name" value="WH-like_DNA-bd_sf"/>
</dbReference>
<gene>
    <name evidence="5" type="ORF">EAH89_21580</name>
</gene>
<evidence type="ECO:0000256" key="2">
    <source>
        <dbReference type="ARBA" id="ARBA00023125"/>
    </source>
</evidence>
<keyword evidence="3" id="KW-0804">Transcription</keyword>
<organism evidence="5 6">
    <name type="scientific">Muricoccus nepalensis</name>
    <dbReference type="NCBI Taxonomy" id="1854500"/>
    <lineage>
        <taxon>Bacteria</taxon>
        <taxon>Pseudomonadati</taxon>
        <taxon>Pseudomonadota</taxon>
        <taxon>Alphaproteobacteria</taxon>
        <taxon>Acetobacterales</taxon>
        <taxon>Roseomonadaceae</taxon>
        <taxon>Muricoccus</taxon>
    </lineage>
</organism>
<keyword evidence="2" id="KW-0238">DNA-binding</keyword>
<dbReference type="GO" id="GO:0003677">
    <property type="term" value="F:DNA binding"/>
    <property type="evidence" value="ECO:0007669"/>
    <property type="project" value="UniProtKB-KW"/>
</dbReference>
<dbReference type="Proteomes" id="UP000317078">
    <property type="component" value="Unassembled WGS sequence"/>
</dbReference>
<dbReference type="PROSITE" id="PS50995">
    <property type="entry name" value="HTH_MARR_2"/>
    <property type="match status" value="1"/>
</dbReference>
<evidence type="ECO:0000259" key="4">
    <source>
        <dbReference type="PROSITE" id="PS50995"/>
    </source>
</evidence>
<evidence type="ECO:0000313" key="6">
    <source>
        <dbReference type="Proteomes" id="UP000317078"/>
    </source>
</evidence>
<keyword evidence="1" id="KW-0805">Transcription regulation</keyword>
<dbReference type="EMBL" id="RCZP01000029">
    <property type="protein sequence ID" value="TPG49303.1"/>
    <property type="molecule type" value="Genomic_DNA"/>
</dbReference>
<dbReference type="GO" id="GO:0003700">
    <property type="term" value="F:DNA-binding transcription factor activity"/>
    <property type="evidence" value="ECO:0007669"/>
    <property type="project" value="InterPro"/>
</dbReference>
<dbReference type="InterPro" id="IPR039422">
    <property type="entry name" value="MarR/SlyA-like"/>
</dbReference>
<dbReference type="PANTHER" id="PTHR33164">
    <property type="entry name" value="TRANSCRIPTIONAL REGULATOR, MARR FAMILY"/>
    <property type="match status" value="1"/>
</dbReference>
<dbReference type="AlphaFoldDB" id="A0A502FJL5"/>
<accession>A0A502FJL5</accession>
<dbReference type="InterPro" id="IPR023187">
    <property type="entry name" value="Tscrpt_reg_MarR-type_CS"/>
</dbReference>
<proteinExistence type="predicted"/>
<dbReference type="InterPro" id="IPR036390">
    <property type="entry name" value="WH_DNA-bd_sf"/>
</dbReference>
<reference evidence="5 6" key="1">
    <citation type="journal article" date="2019" name="Environ. Microbiol.">
        <title>Species interactions and distinct microbial communities in high Arctic permafrost affected cryosols are associated with the CH4 and CO2 gas fluxes.</title>
        <authorList>
            <person name="Altshuler I."/>
            <person name="Hamel J."/>
            <person name="Turney S."/>
            <person name="Magnuson E."/>
            <person name="Levesque R."/>
            <person name="Greer C."/>
            <person name="Whyte L.G."/>
        </authorList>
    </citation>
    <scope>NUCLEOTIDE SEQUENCE [LARGE SCALE GENOMIC DNA]</scope>
    <source>
        <strain evidence="5 6">S9.3B</strain>
    </source>
</reference>
<sequence length="114" mass="12674">MPRPSTPDEFVALLHETIVALVRRDGPDLTARQLAVFLRVYVYAGPLTGRDLAEALDLQKSAVSRALDRLVEADLVSRLPNPQDRRSVLVGRTVKGTALIRELRTIMREARSGQ</sequence>
<dbReference type="PRINTS" id="PR00598">
    <property type="entry name" value="HTHMARR"/>
</dbReference>
<feature type="domain" description="HTH marR-type" evidence="4">
    <location>
        <begin position="1"/>
        <end position="114"/>
    </location>
</feature>
<comment type="caution">
    <text evidence="5">The sequence shown here is derived from an EMBL/GenBank/DDBJ whole genome shotgun (WGS) entry which is preliminary data.</text>
</comment>
<dbReference type="SUPFAM" id="SSF46785">
    <property type="entry name" value="Winged helix' DNA-binding domain"/>
    <property type="match status" value="1"/>
</dbReference>
<dbReference type="Gene3D" id="1.10.10.10">
    <property type="entry name" value="Winged helix-like DNA-binding domain superfamily/Winged helix DNA-binding domain"/>
    <property type="match status" value="1"/>
</dbReference>
<evidence type="ECO:0000256" key="3">
    <source>
        <dbReference type="ARBA" id="ARBA00023163"/>
    </source>
</evidence>
<dbReference type="Pfam" id="PF01047">
    <property type="entry name" value="MarR"/>
    <property type="match status" value="1"/>
</dbReference>
<keyword evidence="6" id="KW-1185">Reference proteome</keyword>
<dbReference type="PROSITE" id="PS01117">
    <property type="entry name" value="HTH_MARR_1"/>
    <property type="match status" value="1"/>
</dbReference>
<dbReference type="SMART" id="SM00347">
    <property type="entry name" value="HTH_MARR"/>
    <property type="match status" value="1"/>
</dbReference>